<dbReference type="Proteomes" id="UP000494106">
    <property type="component" value="Unassembled WGS sequence"/>
</dbReference>
<dbReference type="OrthoDB" id="425681at2759"/>
<proteinExistence type="predicted"/>
<evidence type="ECO:0000313" key="1">
    <source>
        <dbReference type="EMBL" id="CAB3252807.1"/>
    </source>
</evidence>
<keyword evidence="2" id="KW-1185">Reference proteome</keyword>
<protein>
    <submittedName>
        <fullName evidence="1">Uncharacterized protein</fullName>
    </submittedName>
</protein>
<accession>A0A8S1ARN4</accession>
<reference evidence="1 2" key="1">
    <citation type="submission" date="2020-04" db="EMBL/GenBank/DDBJ databases">
        <authorList>
            <person name="Wallbank WR R."/>
            <person name="Pardo Diaz C."/>
            <person name="Kozak K."/>
            <person name="Martin S."/>
            <person name="Jiggins C."/>
            <person name="Moest M."/>
            <person name="Warren A I."/>
            <person name="Byers J.R.P. K."/>
            <person name="Montejo-Kovacevich G."/>
            <person name="Yen C E."/>
        </authorList>
    </citation>
    <scope>NUCLEOTIDE SEQUENCE [LARGE SCALE GENOMIC DNA]</scope>
</reference>
<evidence type="ECO:0000313" key="2">
    <source>
        <dbReference type="Proteomes" id="UP000494106"/>
    </source>
</evidence>
<name>A0A8S1ARN4_ARCPL</name>
<dbReference type="EMBL" id="CADEBC010000559">
    <property type="protein sequence ID" value="CAB3252807.1"/>
    <property type="molecule type" value="Genomic_DNA"/>
</dbReference>
<comment type="caution">
    <text evidence="1">The sequence shown here is derived from an EMBL/GenBank/DDBJ whole genome shotgun (WGS) entry which is preliminary data.</text>
</comment>
<organism evidence="1 2">
    <name type="scientific">Arctia plantaginis</name>
    <name type="common">Wood tiger moth</name>
    <name type="synonym">Phalaena plantaginis</name>
    <dbReference type="NCBI Taxonomy" id="874455"/>
    <lineage>
        <taxon>Eukaryota</taxon>
        <taxon>Metazoa</taxon>
        <taxon>Ecdysozoa</taxon>
        <taxon>Arthropoda</taxon>
        <taxon>Hexapoda</taxon>
        <taxon>Insecta</taxon>
        <taxon>Pterygota</taxon>
        <taxon>Neoptera</taxon>
        <taxon>Endopterygota</taxon>
        <taxon>Lepidoptera</taxon>
        <taxon>Glossata</taxon>
        <taxon>Ditrysia</taxon>
        <taxon>Noctuoidea</taxon>
        <taxon>Erebidae</taxon>
        <taxon>Arctiinae</taxon>
        <taxon>Arctia</taxon>
    </lineage>
</organism>
<sequence>MRKPCKIGTWIRTLLTPGKVEEVKMEMKRLNIDILGMSEVLWEGSGDYWSEDYKLIDSGVNQGANGTALVLNKSWIE</sequence>
<dbReference type="AlphaFoldDB" id="A0A8S1ARN4"/>
<gene>
    <name evidence="1" type="ORF">APLA_LOCUS13724</name>
</gene>